<accession>A0A3S8S019</accession>
<organism evidence="2 3">
    <name type="scientific">Paenibacillus lentus</name>
    <dbReference type="NCBI Taxonomy" id="1338368"/>
    <lineage>
        <taxon>Bacteria</taxon>
        <taxon>Bacillati</taxon>
        <taxon>Bacillota</taxon>
        <taxon>Bacilli</taxon>
        <taxon>Bacillales</taxon>
        <taxon>Paenibacillaceae</taxon>
        <taxon>Paenibacillus</taxon>
    </lineage>
</organism>
<dbReference type="SUPFAM" id="SSF50475">
    <property type="entry name" value="FMN-binding split barrel"/>
    <property type="match status" value="1"/>
</dbReference>
<name>A0A3S8S019_9BACL</name>
<dbReference type="AlphaFoldDB" id="A0A3S8S019"/>
<proteinExistence type="predicted"/>
<dbReference type="EMBL" id="CP034248">
    <property type="protein sequence ID" value="AZK48543.1"/>
    <property type="molecule type" value="Genomic_DNA"/>
</dbReference>
<keyword evidence="3" id="KW-1185">Reference proteome</keyword>
<feature type="domain" description="General stress protein FMN-binding split barrel" evidence="1">
    <location>
        <begin position="10"/>
        <end position="150"/>
    </location>
</feature>
<evidence type="ECO:0000259" key="1">
    <source>
        <dbReference type="Pfam" id="PF16242"/>
    </source>
</evidence>
<protein>
    <submittedName>
        <fullName evidence="2">General stress protein</fullName>
    </submittedName>
</protein>
<dbReference type="Pfam" id="PF16242">
    <property type="entry name" value="Pyrid_ox_like"/>
    <property type="match status" value="1"/>
</dbReference>
<sequence length="163" mass="18662">MTTSVTDNQEAIKTVHELIKGIETAMLTTVSEEGLVSRPMKTQDVEFDGTLWFLTKKDSGKFHELLHNQHVNVAYVGKSFVSIRGNAELVEDQEKLQQFWNPMYEELLETTSDDPNLVLIKVNAETAEYWDSGNKFKMVKFLLRRMLGKNTEGTDMNQIVNMT</sequence>
<reference evidence="2 3" key="1">
    <citation type="submission" date="2018-11" db="EMBL/GenBank/DDBJ databases">
        <title>Genome sequencing of Paenibacillus lentus DSM25539(T).</title>
        <authorList>
            <person name="Kook J.-K."/>
            <person name="Park S.-N."/>
            <person name="Lim Y.K."/>
        </authorList>
    </citation>
    <scope>NUCLEOTIDE SEQUENCE [LARGE SCALE GENOMIC DNA]</scope>
    <source>
        <strain evidence="2 3">DSM 25539</strain>
    </source>
</reference>
<dbReference type="RefSeq" id="WP_125084698.1">
    <property type="nucleotide sequence ID" value="NZ_CP034248.1"/>
</dbReference>
<evidence type="ECO:0000313" key="3">
    <source>
        <dbReference type="Proteomes" id="UP000273145"/>
    </source>
</evidence>
<dbReference type="PANTHER" id="PTHR34818">
    <property type="entry name" value="PROTEIN BLI-3"/>
    <property type="match status" value="1"/>
</dbReference>
<dbReference type="InterPro" id="IPR052917">
    <property type="entry name" value="Stress-Dev_Protein"/>
</dbReference>
<dbReference type="InterPro" id="IPR012349">
    <property type="entry name" value="Split_barrel_FMN-bd"/>
</dbReference>
<dbReference type="PANTHER" id="PTHR34818:SF1">
    <property type="entry name" value="PROTEIN BLI-3"/>
    <property type="match status" value="1"/>
</dbReference>
<dbReference type="Proteomes" id="UP000273145">
    <property type="component" value="Chromosome"/>
</dbReference>
<dbReference type="InterPro" id="IPR038725">
    <property type="entry name" value="YdaG_split_barrel_FMN-bd"/>
</dbReference>
<evidence type="ECO:0000313" key="2">
    <source>
        <dbReference type="EMBL" id="AZK48543.1"/>
    </source>
</evidence>
<dbReference type="Gene3D" id="2.30.110.10">
    <property type="entry name" value="Electron Transport, Fmn-binding Protein, Chain A"/>
    <property type="match status" value="1"/>
</dbReference>
<gene>
    <name evidence="2" type="ORF">EIM92_22135</name>
</gene>
<dbReference type="OrthoDB" id="9795235at2"/>
<dbReference type="KEGG" id="plen:EIM92_22135"/>